<gene>
    <name evidence="2" type="ORF">CJ030_MR0G007781</name>
</gene>
<sequence length="262" mass="29367">MASFEKDNVPMLSGMNGQSSEEHADPQFQRSAYMTRSASLFIPMNSTESFDRGTNLVGHTGPLRRERKTHLIQMSGPLYPSHKPENLFLLNQGMTGQNKAETLVGTCPPLKGKDQDDWLHESYVGKNEHLLRSGQLGMCNDPYCTTCPTYHNFKAQKNSRASLVFDPKERSRIWSKVSPSIVILSDCFAVNKGMKFWQLSIDSVNNSSAATKIIAVIAVTSLVVTSLVLQWQWRNRIDRLTIILFKEETVAIVTREEGDGGQ</sequence>
<accession>A0A6A1UJ38</accession>
<comment type="caution">
    <text evidence="2">The sequence shown here is derived from an EMBL/GenBank/DDBJ whole genome shotgun (WGS) entry which is preliminary data.</text>
</comment>
<dbReference type="AlphaFoldDB" id="A0A6A1UJ38"/>
<organism evidence="2 3">
    <name type="scientific">Morella rubra</name>
    <name type="common">Chinese bayberry</name>
    <dbReference type="NCBI Taxonomy" id="262757"/>
    <lineage>
        <taxon>Eukaryota</taxon>
        <taxon>Viridiplantae</taxon>
        <taxon>Streptophyta</taxon>
        <taxon>Embryophyta</taxon>
        <taxon>Tracheophyta</taxon>
        <taxon>Spermatophyta</taxon>
        <taxon>Magnoliopsida</taxon>
        <taxon>eudicotyledons</taxon>
        <taxon>Gunneridae</taxon>
        <taxon>Pentapetalae</taxon>
        <taxon>rosids</taxon>
        <taxon>fabids</taxon>
        <taxon>Fagales</taxon>
        <taxon>Myricaceae</taxon>
        <taxon>Morella</taxon>
    </lineage>
</organism>
<name>A0A6A1UJ38_9ROSI</name>
<dbReference type="Proteomes" id="UP000516437">
    <property type="component" value="Unassembled WGS sequence"/>
</dbReference>
<evidence type="ECO:0000313" key="3">
    <source>
        <dbReference type="Proteomes" id="UP000516437"/>
    </source>
</evidence>
<evidence type="ECO:0000256" key="1">
    <source>
        <dbReference type="SAM" id="MobiDB-lite"/>
    </source>
</evidence>
<dbReference type="EMBL" id="RXIC02000192">
    <property type="protein sequence ID" value="KAB1200236.1"/>
    <property type="molecule type" value="Genomic_DNA"/>
</dbReference>
<keyword evidence="3" id="KW-1185">Reference proteome</keyword>
<evidence type="ECO:0000313" key="2">
    <source>
        <dbReference type="EMBL" id="KAB1200236.1"/>
    </source>
</evidence>
<protein>
    <submittedName>
        <fullName evidence="2">Putative cyclic nucleotide-gated ion channel 20, chloroplastic</fullName>
    </submittedName>
</protein>
<feature type="region of interest" description="Disordered" evidence="1">
    <location>
        <begin position="1"/>
        <end position="26"/>
    </location>
</feature>
<dbReference type="OrthoDB" id="421226at2759"/>
<proteinExistence type="predicted"/>
<reference evidence="2 3" key="1">
    <citation type="journal article" date="2019" name="Plant Biotechnol. J.">
        <title>The red bayberry genome and genetic basis of sex determination.</title>
        <authorList>
            <person name="Jia H.M."/>
            <person name="Jia H.J."/>
            <person name="Cai Q.L."/>
            <person name="Wang Y."/>
            <person name="Zhao H.B."/>
            <person name="Yang W.F."/>
            <person name="Wang G.Y."/>
            <person name="Li Y.H."/>
            <person name="Zhan D.L."/>
            <person name="Shen Y.T."/>
            <person name="Niu Q.F."/>
            <person name="Chang L."/>
            <person name="Qiu J."/>
            <person name="Zhao L."/>
            <person name="Xie H.B."/>
            <person name="Fu W.Y."/>
            <person name="Jin J."/>
            <person name="Li X.W."/>
            <person name="Jiao Y."/>
            <person name="Zhou C.C."/>
            <person name="Tu T."/>
            <person name="Chai C.Y."/>
            <person name="Gao J.L."/>
            <person name="Fan L.J."/>
            <person name="van de Weg E."/>
            <person name="Wang J.Y."/>
            <person name="Gao Z.S."/>
        </authorList>
    </citation>
    <scope>NUCLEOTIDE SEQUENCE [LARGE SCALE GENOMIC DNA]</scope>
    <source>
        <tissue evidence="2">Leaves</tissue>
    </source>
</reference>